<feature type="compositionally biased region" description="Basic and acidic residues" evidence="1">
    <location>
        <begin position="102"/>
        <end position="115"/>
    </location>
</feature>
<feature type="compositionally biased region" description="Basic and acidic residues" evidence="1">
    <location>
        <begin position="204"/>
        <end position="218"/>
    </location>
</feature>
<dbReference type="AlphaFoldDB" id="A0AAN6IZ21"/>
<comment type="caution">
    <text evidence="2">The sequence shown here is derived from an EMBL/GenBank/DDBJ whole genome shotgun (WGS) entry which is preliminary data.</text>
</comment>
<feature type="region of interest" description="Disordered" evidence="1">
    <location>
        <begin position="170"/>
        <end position="243"/>
    </location>
</feature>
<reference evidence="2" key="1">
    <citation type="submission" date="2023-01" db="EMBL/GenBank/DDBJ databases">
        <title>Exophiala dermititidis isolated from Cystic Fibrosis Patient.</title>
        <authorList>
            <person name="Kurbessoian T."/>
            <person name="Crocker A."/>
            <person name="Murante D."/>
            <person name="Hogan D.A."/>
            <person name="Stajich J.E."/>
        </authorList>
    </citation>
    <scope>NUCLEOTIDE SEQUENCE</scope>
    <source>
        <strain evidence="2">Ex8</strain>
    </source>
</reference>
<protein>
    <submittedName>
        <fullName evidence="2">Uncharacterized protein</fullName>
    </submittedName>
</protein>
<name>A0AAN6IZ21_EXODE</name>
<sequence length="243" mass="26543">MAGLTPLPTHRIHSTTRLTHQEAHTFLSSFLERADIDAAYRPDSTLTERGPQAVSTGSSPNLTLHHLKRILVGIEGKRIGGAILTEGGDDNNQETTTSGKGTKREHQEEESADKKQSKRKIYNAADDDATNVIADDSDGPAIAVQPDDGDAESGWQDKDTFALAQTEENLEATAEDRHPGADLEQPANEAEEEELTHVEVGGADSKKGEKGVDKEERKRLKKLRQKQEKASKAEQARKKSSET</sequence>
<accession>A0AAN6IZ21</accession>
<gene>
    <name evidence="2" type="ORF">HRR80_004083</name>
</gene>
<proteinExistence type="predicted"/>
<evidence type="ECO:0000313" key="2">
    <source>
        <dbReference type="EMBL" id="KAJ8992191.1"/>
    </source>
</evidence>
<evidence type="ECO:0000313" key="3">
    <source>
        <dbReference type="Proteomes" id="UP001161757"/>
    </source>
</evidence>
<feature type="region of interest" description="Disordered" evidence="1">
    <location>
        <begin position="83"/>
        <end position="158"/>
    </location>
</feature>
<evidence type="ECO:0000256" key="1">
    <source>
        <dbReference type="SAM" id="MobiDB-lite"/>
    </source>
</evidence>
<organism evidence="2 3">
    <name type="scientific">Exophiala dermatitidis</name>
    <name type="common">Black yeast-like fungus</name>
    <name type="synonym">Wangiella dermatitidis</name>
    <dbReference type="NCBI Taxonomy" id="5970"/>
    <lineage>
        <taxon>Eukaryota</taxon>
        <taxon>Fungi</taxon>
        <taxon>Dikarya</taxon>
        <taxon>Ascomycota</taxon>
        <taxon>Pezizomycotina</taxon>
        <taxon>Eurotiomycetes</taxon>
        <taxon>Chaetothyriomycetidae</taxon>
        <taxon>Chaetothyriales</taxon>
        <taxon>Herpotrichiellaceae</taxon>
        <taxon>Exophiala</taxon>
    </lineage>
</organism>
<dbReference type="Proteomes" id="UP001161757">
    <property type="component" value="Unassembled WGS sequence"/>
</dbReference>
<feature type="compositionally biased region" description="Basic and acidic residues" evidence="1">
    <location>
        <begin position="225"/>
        <end position="243"/>
    </location>
</feature>
<dbReference type="EMBL" id="JAJGCB010000006">
    <property type="protein sequence ID" value="KAJ8992191.1"/>
    <property type="molecule type" value="Genomic_DNA"/>
</dbReference>